<dbReference type="STRING" id="585529.HMPREF0291_11194"/>
<protein>
    <submittedName>
        <fullName evidence="2">Uncharacterized protein</fullName>
    </submittedName>
</protein>
<dbReference type="OrthoDB" id="4412344at2"/>
<reference evidence="2" key="1">
    <citation type="submission" date="2010-06" db="EMBL/GenBank/DDBJ databases">
        <authorList>
            <person name="Muzny D."/>
            <person name="Qin X."/>
            <person name="Buhay C."/>
            <person name="Dugan-Rocha S."/>
            <person name="Ding Y."/>
            <person name="Chen G."/>
            <person name="Hawes A."/>
            <person name="Holder M."/>
            <person name="Jhangiani S."/>
            <person name="Johnson A."/>
            <person name="Khan Z."/>
            <person name="Li Z."/>
            <person name="Liu W."/>
            <person name="Liu X."/>
            <person name="Perez L."/>
            <person name="Shen H."/>
            <person name="Wang Q."/>
            <person name="Watt J."/>
            <person name="Xi L."/>
            <person name="Xin Y."/>
            <person name="Zhou J."/>
            <person name="Deng J."/>
            <person name="Jiang H."/>
            <person name="Liu Y."/>
            <person name="Qu J."/>
            <person name="Song X.-Z."/>
            <person name="Zhang L."/>
            <person name="Villasana D."/>
            <person name="Johnson A."/>
            <person name="Liu J."/>
            <person name="Liyanage D."/>
            <person name="Lorensuhewa L."/>
            <person name="Robinson T."/>
            <person name="Song A."/>
            <person name="Song B.-B."/>
            <person name="Dinh H."/>
            <person name="Thornton R."/>
            <person name="Coyle M."/>
            <person name="Francisco L."/>
            <person name="Jackson L."/>
            <person name="Javaid M."/>
            <person name="Korchina V."/>
            <person name="Kovar C."/>
            <person name="Mata R."/>
            <person name="Mathew T."/>
            <person name="Ngo R."/>
            <person name="Nguyen L."/>
            <person name="Nguyen N."/>
            <person name="Okwuonu G."/>
            <person name="Ongeri F."/>
            <person name="Pham C."/>
            <person name="Simmons D."/>
            <person name="Wilczek-Boney K."/>
            <person name="Hale W."/>
            <person name="Jakkamsetti A."/>
            <person name="Pham P."/>
            <person name="Ruth R."/>
            <person name="San Lucas F."/>
            <person name="Warren J."/>
            <person name="Zhang J."/>
            <person name="Zhao Z."/>
            <person name="Zhou C."/>
            <person name="Zhu D."/>
            <person name="Lee S."/>
            <person name="Bess C."/>
            <person name="Blankenburg K."/>
            <person name="Forbes L."/>
            <person name="Fu Q."/>
            <person name="Gubbala S."/>
            <person name="Hirani K."/>
            <person name="Jayaseelan J.C."/>
            <person name="Lara F."/>
            <person name="Munidasa M."/>
            <person name="Palculict T."/>
            <person name="Patil S."/>
            <person name="Pu L.-L."/>
            <person name="Saada N."/>
            <person name="Tang L."/>
            <person name="Weissenberger G."/>
            <person name="Zhu Y."/>
            <person name="Hemphill L."/>
            <person name="Shang Y."/>
            <person name="Youmans B."/>
            <person name="Ayvaz T."/>
            <person name="Ross M."/>
            <person name="Santibanez J."/>
            <person name="Aqrawi P."/>
            <person name="Gross S."/>
            <person name="Joshi V."/>
            <person name="Fowler G."/>
            <person name="Nazareth L."/>
            <person name="Reid J."/>
            <person name="Worley K."/>
            <person name="Petrosino J."/>
            <person name="Highlander S."/>
            <person name="Gibbs R."/>
        </authorList>
    </citation>
    <scope>NUCLEOTIDE SEQUENCE [LARGE SCALE GENOMIC DNA]</scope>
    <source>
        <strain evidence="2">ATCC 33030</strain>
    </source>
</reference>
<dbReference type="HOGENOM" id="CLU_165986_0_0_11"/>
<gene>
    <name evidence="2" type="ORF">HMPREF0291_11194</name>
</gene>
<keyword evidence="3" id="KW-1185">Reference proteome</keyword>
<proteinExistence type="predicted"/>
<accession>D7WEG0</accession>
<dbReference type="RefSeq" id="WP_005289438.1">
    <property type="nucleotide sequence ID" value="NZ_CM000961.1"/>
</dbReference>
<dbReference type="EMBL" id="ACLJ02000003">
    <property type="protein sequence ID" value="EFK53537.1"/>
    <property type="molecule type" value="Genomic_DNA"/>
</dbReference>
<organism evidence="2 3">
    <name type="scientific">Corynebacterium genitalium ATCC 33030</name>
    <dbReference type="NCBI Taxonomy" id="585529"/>
    <lineage>
        <taxon>Bacteria</taxon>
        <taxon>Bacillati</taxon>
        <taxon>Actinomycetota</taxon>
        <taxon>Actinomycetes</taxon>
        <taxon>Mycobacteriales</taxon>
        <taxon>Corynebacteriaceae</taxon>
        <taxon>Corynebacterium</taxon>
    </lineage>
</organism>
<evidence type="ECO:0000313" key="2">
    <source>
        <dbReference type="EMBL" id="EFK53537.1"/>
    </source>
</evidence>
<dbReference type="Proteomes" id="UP000004208">
    <property type="component" value="Unassembled WGS sequence"/>
</dbReference>
<evidence type="ECO:0000256" key="1">
    <source>
        <dbReference type="SAM" id="MobiDB-lite"/>
    </source>
</evidence>
<evidence type="ECO:0000313" key="3">
    <source>
        <dbReference type="Proteomes" id="UP000004208"/>
    </source>
</evidence>
<name>D7WEG0_9CORY</name>
<sequence length="102" mass="10516">MAMNLSIDLQDATFGDLVALIRAAQAAGVDNATKLELEDTTLLVNIVAPAVGSANLATAEDFGGADGPSGRHSRGHEPLPVLGDSAIRSVIDILTGRQEPPR</sequence>
<comment type="caution">
    <text evidence="2">The sequence shown here is derived from an EMBL/GenBank/DDBJ whole genome shotgun (WGS) entry which is preliminary data.</text>
</comment>
<dbReference type="eggNOG" id="ENOG5031QJM">
    <property type="taxonomic scope" value="Bacteria"/>
</dbReference>
<feature type="region of interest" description="Disordered" evidence="1">
    <location>
        <begin position="59"/>
        <end position="82"/>
    </location>
</feature>
<dbReference type="AlphaFoldDB" id="D7WEG0"/>